<comment type="caution">
    <text evidence="2">The sequence shown here is derived from an EMBL/GenBank/DDBJ whole genome shotgun (WGS) entry which is preliminary data.</text>
</comment>
<organism evidence="2 3">
    <name type="scientific">Pleurostoma richardsiae</name>
    <dbReference type="NCBI Taxonomy" id="41990"/>
    <lineage>
        <taxon>Eukaryota</taxon>
        <taxon>Fungi</taxon>
        <taxon>Dikarya</taxon>
        <taxon>Ascomycota</taxon>
        <taxon>Pezizomycotina</taxon>
        <taxon>Sordariomycetes</taxon>
        <taxon>Sordariomycetidae</taxon>
        <taxon>Calosphaeriales</taxon>
        <taxon>Pleurostomataceae</taxon>
        <taxon>Pleurostoma</taxon>
    </lineage>
</organism>
<feature type="compositionally biased region" description="Polar residues" evidence="1">
    <location>
        <begin position="202"/>
        <end position="218"/>
    </location>
</feature>
<keyword evidence="3" id="KW-1185">Reference proteome</keyword>
<dbReference type="EMBL" id="JANBVO010000007">
    <property type="protein sequence ID" value="KAJ9150660.1"/>
    <property type="molecule type" value="Genomic_DNA"/>
</dbReference>
<sequence>MYATQRALQQGPLQDGGGTDVLPRDSWEEVIDYCYEHQAEADCDYAWDRPSIDLMREDGSAGTVGLQTDHRRGYSDAPSAMLAPGQFDMPALSPASQVSTTTVHEAPTPTATVLPARSNFSRKEPPPRQQRYLHIRTASHASSFRESHGFDLSPSLLIPGDYHQELLARQADGFAGRDDFAHYARYEEPTVAADTSTLLVQSRSSASTMESKDSAQSASERHISAASTSTDYTGLTVSTASLHMDDFSLKQEQSSIDADFAGPIHSRPTSKEPMPVVLEADRGLEKPLSRSFGRGSDSNLVKKGSEDLSAGRRKEPIHSRRARARTTSLSTPPPAGQYAMFPSISMTGSRI</sequence>
<gene>
    <name evidence="2" type="ORF">NKR23_g3588</name>
</gene>
<name>A0AA38RU81_9PEZI</name>
<accession>A0AA38RU81</accession>
<dbReference type="AlphaFoldDB" id="A0AA38RU81"/>
<feature type="region of interest" description="Disordered" evidence="1">
    <location>
        <begin position="287"/>
        <end position="351"/>
    </location>
</feature>
<reference evidence="2" key="1">
    <citation type="submission" date="2022-07" db="EMBL/GenBank/DDBJ databases">
        <title>Fungi with potential for degradation of polypropylene.</title>
        <authorList>
            <person name="Gostincar C."/>
        </authorList>
    </citation>
    <scope>NUCLEOTIDE SEQUENCE</scope>
    <source>
        <strain evidence="2">EXF-13308</strain>
    </source>
</reference>
<evidence type="ECO:0000313" key="2">
    <source>
        <dbReference type="EMBL" id="KAJ9150660.1"/>
    </source>
</evidence>
<protein>
    <submittedName>
        <fullName evidence="2">Uncharacterized protein</fullName>
    </submittedName>
</protein>
<proteinExistence type="predicted"/>
<evidence type="ECO:0000313" key="3">
    <source>
        <dbReference type="Proteomes" id="UP001174694"/>
    </source>
</evidence>
<feature type="region of interest" description="Disordered" evidence="1">
    <location>
        <begin position="1"/>
        <end position="21"/>
    </location>
</feature>
<evidence type="ECO:0000256" key="1">
    <source>
        <dbReference type="SAM" id="MobiDB-lite"/>
    </source>
</evidence>
<dbReference type="Proteomes" id="UP001174694">
    <property type="component" value="Unassembled WGS sequence"/>
</dbReference>
<feature type="region of interest" description="Disordered" evidence="1">
    <location>
        <begin position="202"/>
        <end position="230"/>
    </location>
</feature>
<feature type="compositionally biased region" description="Basic and acidic residues" evidence="1">
    <location>
        <begin position="303"/>
        <end position="318"/>
    </location>
</feature>
<feature type="compositionally biased region" description="Polar residues" evidence="1">
    <location>
        <begin position="1"/>
        <end position="12"/>
    </location>
</feature>